<dbReference type="InterPro" id="IPR005467">
    <property type="entry name" value="His_kinase_dom"/>
</dbReference>
<dbReference type="Gene3D" id="1.10.287.130">
    <property type="match status" value="1"/>
</dbReference>
<keyword evidence="12" id="KW-1185">Reference proteome</keyword>
<evidence type="ECO:0000313" key="12">
    <source>
        <dbReference type="Proteomes" id="UP001254848"/>
    </source>
</evidence>
<dbReference type="Pfam" id="PF00512">
    <property type="entry name" value="HisKA"/>
    <property type="match status" value="1"/>
</dbReference>
<dbReference type="CDD" id="cd00082">
    <property type="entry name" value="HisKA"/>
    <property type="match status" value="1"/>
</dbReference>
<dbReference type="Gene3D" id="3.30.565.10">
    <property type="entry name" value="Histidine kinase-like ATPase, C-terminal domain"/>
    <property type="match status" value="1"/>
</dbReference>
<name>A0ABU3NX83_9FIRM</name>
<proteinExistence type="predicted"/>
<dbReference type="RefSeq" id="WP_413779929.1">
    <property type="nucleotide sequence ID" value="NZ_JAUOZS010000001.1"/>
</dbReference>
<evidence type="ECO:0000256" key="2">
    <source>
        <dbReference type="ARBA" id="ARBA00012438"/>
    </source>
</evidence>
<comment type="catalytic activity">
    <reaction evidence="1">
        <text>ATP + protein L-histidine = ADP + protein N-phospho-L-histidine.</text>
        <dbReference type="EC" id="2.7.13.3"/>
    </reaction>
</comment>
<dbReference type="SMART" id="SM00387">
    <property type="entry name" value="HATPase_c"/>
    <property type="match status" value="1"/>
</dbReference>
<dbReference type="InterPro" id="IPR003661">
    <property type="entry name" value="HisK_dim/P_dom"/>
</dbReference>
<dbReference type="PANTHER" id="PTHR43065:SF10">
    <property type="entry name" value="PEROXIDE STRESS-ACTIVATED HISTIDINE KINASE MAK3"/>
    <property type="match status" value="1"/>
</dbReference>
<keyword evidence="4" id="KW-0808">Transferase</keyword>
<protein>
    <recommendedName>
        <fullName evidence="2">histidine kinase</fullName>
        <ecNumber evidence="2">2.7.13.3</ecNumber>
    </recommendedName>
</protein>
<keyword evidence="9" id="KW-0472">Membrane</keyword>
<dbReference type="InterPro" id="IPR036097">
    <property type="entry name" value="HisK_dim/P_sf"/>
</dbReference>
<dbReference type="EC" id="2.7.13.3" evidence="2"/>
<organism evidence="11 12">
    <name type="scientific">Anaeroselena agilis</name>
    <dbReference type="NCBI Taxonomy" id="3063788"/>
    <lineage>
        <taxon>Bacteria</taxon>
        <taxon>Bacillati</taxon>
        <taxon>Bacillota</taxon>
        <taxon>Negativicutes</taxon>
        <taxon>Acetonemataceae</taxon>
        <taxon>Anaeroselena</taxon>
    </lineage>
</organism>
<keyword evidence="8" id="KW-0902">Two-component regulatory system</keyword>
<dbReference type="InterPro" id="IPR004358">
    <property type="entry name" value="Sig_transdc_His_kin-like_C"/>
</dbReference>
<evidence type="ECO:0000256" key="7">
    <source>
        <dbReference type="ARBA" id="ARBA00022840"/>
    </source>
</evidence>
<keyword evidence="9" id="KW-0812">Transmembrane</keyword>
<dbReference type="InterPro" id="IPR036890">
    <property type="entry name" value="HATPase_C_sf"/>
</dbReference>
<dbReference type="PANTHER" id="PTHR43065">
    <property type="entry name" value="SENSOR HISTIDINE KINASE"/>
    <property type="match status" value="1"/>
</dbReference>
<dbReference type="SUPFAM" id="SSF55874">
    <property type="entry name" value="ATPase domain of HSP90 chaperone/DNA topoisomerase II/histidine kinase"/>
    <property type="match status" value="1"/>
</dbReference>
<keyword evidence="6" id="KW-0418">Kinase</keyword>
<dbReference type="SMART" id="SM00388">
    <property type="entry name" value="HisKA"/>
    <property type="match status" value="1"/>
</dbReference>
<feature type="transmembrane region" description="Helical" evidence="9">
    <location>
        <begin position="176"/>
        <end position="194"/>
    </location>
</feature>
<sequence>MVIFISVPFALLAFQHAQYAKQHLLNEKQKTLLTIATILEQRFPGSFRIPGNESRGLTVDARRHILYEKLQPTLREVAIDWPGYGFGYYDRDLHIVALIPENPRLLGAKATDEALRVYKSRHTETVYIGNSFMQDSDAILSVNYPLYHRGEIIGHIWVNVKGHDIRAAYYAELGKTLGVLVIILLIILAGVWWLSWNNNYSLTMLAEHIKQGGEEEEYFREFPQIKPLLDTVTDLRNRLSNEYAAQARVEAEIARFDRLNLIGEMATGVVHEIRNPMTVIRGYVQRMMLKADQSQTAQYAVIIEEIDHMNETMTAFLSLAKNRRVEIGLHNINGIIENIMPLIEADANKAGVHVDFRPAEQPLMVYADDKEIRQLVLNLARNAIEATPSRGAMSVRTALNEKAVCLTVTDTGEGIAPWNLEKIFDPFFTTKDAGTGLGLAICKSIIDRHHGRIDVQSQRGRGTVFTVELPVVA</sequence>
<keyword evidence="3" id="KW-0597">Phosphoprotein</keyword>
<keyword evidence="5" id="KW-0547">Nucleotide-binding</keyword>
<reference evidence="11 12" key="1">
    <citation type="submission" date="2023-07" db="EMBL/GenBank/DDBJ databases">
        <title>The novel representative of Negativicutes class, Anaeroselena agilis gen. nov. sp. nov.</title>
        <authorList>
            <person name="Prokofeva M.I."/>
            <person name="Elcheninov A.G."/>
            <person name="Klyukina A."/>
            <person name="Kublanov I.V."/>
            <person name="Frolov E.N."/>
            <person name="Podosokorskaya O.A."/>
        </authorList>
    </citation>
    <scope>NUCLEOTIDE SEQUENCE [LARGE SCALE GENOMIC DNA]</scope>
    <source>
        <strain evidence="11 12">4137-cl</strain>
    </source>
</reference>
<evidence type="ECO:0000256" key="1">
    <source>
        <dbReference type="ARBA" id="ARBA00000085"/>
    </source>
</evidence>
<evidence type="ECO:0000256" key="6">
    <source>
        <dbReference type="ARBA" id="ARBA00022777"/>
    </source>
</evidence>
<dbReference type="Pfam" id="PF02518">
    <property type="entry name" value="HATPase_c"/>
    <property type="match status" value="1"/>
</dbReference>
<keyword evidence="9" id="KW-1133">Transmembrane helix</keyword>
<dbReference type="PROSITE" id="PS50109">
    <property type="entry name" value="HIS_KIN"/>
    <property type="match status" value="1"/>
</dbReference>
<evidence type="ECO:0000259" key="10">
    <source>
        <dbReference type="PROSITE" id="PS50109"/>
    </source>
</evidence>
<gene>
    <name evidence="11" type="ORF">Q4T40_09225</name>
</gene>
<comment type="caution">
    <text evidence="11">The sequence shown here is derived from an EMBL/GenBank/DDBJ whole genome shotgun (WGS) entry which is preliminary data.</text>
</comment>
<dbReference type="EMBL" id="JAUOZS010000001">
    <property type="protein sequence ID" value="MDT8901419.1"/>
    <property type="molecule type" value="Genomic_DNA"/>
</dbReference>
<evidence type="ECO:0000256" key="9">
    <source>
        <dbReference type="SAM" id="Phobius"/>
    </source>
</evidence>
<evidence type="ECO:0000256" key="4">
    <source>
        <dbReference type="ARBA" id="ARBA00022679"/>
    </source>
</evidence>
<evidence type="ECO:0000256" key="8">
    <source>
        <dbReference type="ARBA" id="ARBA00023012"/>
    </source>
</evidence>
<dbReference type="Proteomes" id="UP001254848">
    <property type="component" value="Unassembled WGS sequence"/>
</dbReference>
<evidence type="ECO:0000256" key="5">
    <source>
        <dbReference type="ARBA" id="ARBA00022741"/>
    </source>
</evidence>
<dbReference type="SUPFAM" id="SSF47384">
    <property type="entry name" value="Homodimeric domain of signal transducing histidine kinase"/>
    <property type="match status" value="1"/>
</dbReference>
<dbReference type="InterPro" id="IPR003594">
    <property type="entry name" value="HATPase_dom"/>
</dbReference>
<keyword evidence="7 11" id="KW-0067">ATP-binding</keyword>
<dbReference type="PRINTS" id="PR00344">
    <property type="entry name" value="BCTRLSENSOR"/>
</dbReference>
<feature type="domain" description="Histidine kinase" evidence="10">
    <location>
        <begin position="268"/>
        <end position="473"/>
    </location>
</feature>
<evidence type="ECO:0000256" key="3">
    <source>
        <dbReference type="ARBA" id="ARBA00022553"/>
    </source>
</evidence>
<accession>A0ABU3NX83</accession>
<dbReference type="GO" id="GO:0005524">
    <property type="term" value="F:ATP binding"/>
    <property type="evidence" value="ECO:0007669"/>
    <property type="project" value="UniProtKB-KW"/>
</dbReference>
<evidence type="ECO:0000313" key="11">
    <source>
        <dbReference type="EMBL" id="MDT8901419.1"/>
    </source>
</evidence>